<evidence type="ECO:0000313" key="2">
    <source>
        <dbReference type="EMBL" id="GAA3733490.1"/>
    </source>
</evidence>
<dbReference type="RefSeq" id="WP_345157916.1">
    <property type="nucleotide sequence ID" value="NZ_BAABDT010000002.1"/>
</dbReference>
<keyword evidence="2" id="KW-0489">Methyltransferase</keyword>
<sequence length="280" mass="32382">MNLRSLYYSISPNSRLLVRKIYYAPADFWDIIKGKKNKYVPKKGDIFIGSGDFILQGKHHLQLLKEYISLKPDDTVLDVGCGIGRAAVALTQYLSKEGSYEGFDVVKKGIDWCQNQITTDFPNFTFKHVSLNNDLYSLTDQKAEDFIFPYEDNSFDSVFLFSVFTHMQPKEVQNYLNEIYRVLKPGGRCLSTFFLYNDENENYISNVNKSFCFSYGREGYRLMSEKVTSANIAFKEEFLAQMLKNSSLKLENKIYGTWAGQSQKGLHDFQDILIFEKSRV</sequence>
<keyword evidence="2" id="KW-0808">Transferase</keyword>
<dbReference type="EMBL" id="BAABDT010000002">
    <property type="protein sequence ID" value="GAA3733490.1"/>
    <property type="molecule type" value="Genomic_DNA"/>
</dbReference>
<comment type="caution">
    <text evidence="2">The sequence shown here is derived from an EMBL/GenBank/DDBJ whole genome shotgun (WGS) entry which is preliminary data.</text>
</comment>
<evidence type="ECO:0000259" key="1">
    <source>
        <dbReference type="Pfam" id="PF08241"/>
    </source>
</evidence>
<name>A0ABP7F993_9FLAO</name>
<reference evidence="3" key="1">
    <citation type="journal article" date="2019" name="Int. J. Syst. Evol. Microbiol.">
        <title>The Global Catalogue of Microorganisms (GCM) 10K type strain sequencing project: providing services to taxonomists for standard genome sequencing and annotation.</title>
        <authorList>
            <consortium name="The Broad Institute Genomics Platform"/>
            <consortium name="The Broad Institute Genome Sequencing Center for Infectious Disease"/>
            <person name="Wu L."/>
            <person name="Ma J."/>
        </authorList>
    </citation>
    <scope>NUCLEOTIDE SEQUENCE [LARGE SCALE GENOMIC DNA]</scope>
    <source>
        <strain evidence="3">JCM 17336</strain>
    </source>
</reference>
<dbReference type="Proteomes" id="UP001501367">
    <property type="component" value="Unassembled WGS sequence"/>
</dbReference>
<feature type="domain" description="Methyltransferase type 11" evidence="1">
    <location>
        <begin position="77"/>
        <end position="190"/>
    </location>
</feature>
<dbReference type="Pfam" id="PF08241">
    <property type="entry name" value="Methyltransf_11"/>
    <property type="match status" value="1"/>
</dbReference>
<organism evidence="2 3">
    <name type="scientific">Flavobacterium ginsengisoli</name>
    <dbReference type="NCBI Taxonomy" id="871694"/>
    <lineage>
        <taxon>Bacteria</taxon>
        <taxon>Pseudomonadati</taxon>
        <taxon>Bacteroidota</taxon>
        <taxon>Flavobacteriia</taxon>
        <taxon>Flavobacteriales</taxon>
        <taxon>Flavobacteriaceae</taxon>
        <taxon>Flavobacterium</taxon>
    </lineage>
</organism>
<dbReference type="SUPFAM" id="SSF53335">
    <property type="entry name" value="S-adenosyl-L-methionine-dependent methyltransferases"/>
    <property type="match status" value="1"/>
</dbReference>
<dbReference type="CDD" id="cd02440">
    <property type="entry name" value="AdoMet_MTases"/>
    <property type="match status" value="1"/>
</dbReference>
<dbReference type="InterPro" id="IPR013216">
    <property type="entry name" value="Methyltransf_11"/>
</dbReference>
<proteinExistence type="predicted"/>
<dbReference type="InterPro" id="IPR029063">
    <property type="entry name" value="SAM-dependent_MTases_sf"/>
</dbReference>
<protein>
    <submittedName>
        <fullName evidence="2">Class I SAM-dependent methyltransferase</fullName>
    </submittedName>
</protein>
<gene>
    <name evidence="2" type="ORF">GCM10022422_15320</name>
</gene>
<dbReference type="PANTHER" id="PTHR43591:SF110">
    <property type="entry name" value="RHODANESE DOMAIN-CONTAINING PROTEIN"/>
    <property type="match status" value="1"/>
</dbReference>
<dbReference type="PANTHER" id="PTHR43591">
    <property type="entry name" value="METHYLTRANSFERASE"/>
    <property type="match status" value="1"/>
</dbReference>
<dbReference type="GO" id="GO:0032259">
    <property type="term" value="P:methylation"/>
    <property type="evidence" value="ECO:0007669"/>
    <property type="project" value="UniProtKB-KW"/>
</dbReference>
<dbReference type="Gene3D" id="3.40.50.150">
    <property type="entry name" value="Vaccinia Virus protein VP39"/>
    <property type="match status" value="1"/>
</dbReference>
<keyword evidence="3" id="KW-1185">Reference proteome</keyword>
<evidence type="ECO:0000313" key="3">
    <source>
        <dbReference type="Proteomes" id="UP001501367"/>
    </source>
</evidence>
<accession>A0ABP7F993</accession>
<dbReference type="GO" id="GO:0008168">
    <property type="term" value="F:methyltransferase activity"/>
    <property type="evidence" value="ECO:0007669"/>
    <property type="project" value="UniProtKB-KW"/>
</dbReference>